<dbReference type="SUPFAM" id="SSF48371">
    <property type="entry name" value="ARM repeat"/>
    <property type="match status" value="1"/>
</dbReference>
<dbReference type="EMBL" id="OBEL01000007">
    <property type="protein sequence ID" value="SNZ21221.1"/>
    <property type="molecule type" value="Genomic_DNA"/>
</dbReference>
<reference evidence="1 2" key="1">
    <citation type="submission" date="2017-09" db="EMBL/GenBank/DDBJ databases">
        <authorList>
            <person name="Ehlers B."/>
            <person name="Leendertz F.H."/>
        </authorList>
    </citation>
    <scope>NUCLEOTIDE SEQUENCE [LARGE SCALE GENOMIC DNA]</scope>
    <source>
        <strain evidence="1 2">DSM 18289</strain>
    </source>
</reference>
<dbReference type="AlphaFoldDB" id="A0A285PMV9"/>
<organism evidence="1 2">
    <name type="scientific">Cohaesibacter gelatinilyticus</name>
    <dbReference type="NCBI Taxonomy" id="372072"/>
    <lineage>
        <taxon>Bacteria</taxon>
        <taxon>Pseudomonadati</taxon>
        <taxon>Pseudomonadota</taxon>
        <taxon>Alphaproteobacteria</taxon>
        <taxon>Hyphomicrobiales</taxon>
        <taxon>Cohaesibacteraceae</taxon>
    </lineage>
</organism>
<proteinExistence type="predicted"/>
<evidence type="ECO:0000313" key="1">
    <source>
        <dbReference type="EMBL" id="SNZ21221.1"/>
    </source>
</evidence>
<dbReference type="Gene3D" id="1.25.40.290">
    <property type="entry name" value="ARM repeat domains"/>
    <property type="match status" value="1"/>
</dbReference>
<keyword evidence="2" id="KW-1185">Reference proteome</keyword>
<dbReference type="InterPro" id="IPR016024">
    <property type="entry name" value="ARM-type_fold"/>
</dbReference>
<gene>
    <name evidence="1" type="ORF">SAMN06265368_4338</name>
</gene>
<evidence type="ECO:0000313" key="2">
    <source>
        <dbReference type="Proteomes" id="UP000219439"/>
    </source>
</evidence>
<name>A0A285PMV9_9HYPH</name>
<sequence length="80" mass="9042">MGAEPDHIKLLKDTPEEGLVVIEPLKADPSRYVQDSVANWLNDAYKSQPDWVEALCANWLDQSDSDATAYIVKRALRNKK</sequence>
<dbReference type="Proteomes" id="UP000219439">
    <property type="component" value="Unassembled WGS sequence"/>
</dbReference>
<protein>
    <submittedName>
        <fullName evidence="1">Uncharacterized protein</fullName>
    </submittedName>
</protein>
<accession>A0A285PMV9</accession>